<name>Q4ZCD9_9CAUD</name>
<evidence type="ECO:0000313" key="3">
    <source>
        <dbReference type="Proteomes" id="UP000000987"/>
    </source>
</evidence>
<feature type="region of interest" description="Disordered" evidence="1">
    <location>
        <begin position="1"/>
        <end position="27"/>
    </location>
</feature>
<dbReference type="Proteomes" id="UP000000987">
    <property type="component" value="Segment"/>
</dbReference>
<dbReference type="RefSeq" id="YP_240087.1">
    <property type="nucleotide sequence ID" value="NC_007055.1"/>
</dbReference>
<evidence type="ECO:0000313" key="2">
    <source>
        <dbReference type="EMBL" id="AAX91313.1"/>
    </source>
</evidence>
<reference evidence="2 3" key="1">
    <citation type="journal article" date="2005" name="Proc. Natl. Acad. Sci. U.S.A.">
        <title>The complete genomes and proteomes of 27 Staphylococcus aureus bacteriophages.</title>
        <authorList>
            <person name="Kwan T."/>
            <person name="Liu J."/>
            <person name="Dubow M."/>
            <person name="Gros P."/>
            <person name="Pelletier J."/>
        </authorList>
    </citation>
    <scope>NUCLEOTIDE SEQUENCE</scope>
</reference>
<sequence length="153" mass="18013">MVPIQSSAEVSEGRGQRRSQERTSVHERNLQNLNGQRTLLNYSEVRSKTAQYLGYIKSEELFMMTPKEWQDWVKGARERELDMLEFNLHLATANAMAQSKKGVKPMMKQIQKARENLFKDEVQIRNDKQAQIEQRKQLRQRQIEEAEAMFGKK</sequence>
<accession>Q4ZCD9</accession>
<feature type="compositionally biased region" description="Basic and acidic residues" evidence="1">
    <location>
        <begin position="11"/>
        <end position="27"/>
    </location>
</feature>
<evidence type="ECO:0000256" key="1">
    <source>
        <dbReference type="SAM" id="MobiDB-lite"/>
    </source>
</evidence>
<dbReference type="KEGG" id="vg:5133133"/>
<protein>
    <submittedName>
        <fullName evidence="2">ORF055</fullName>
    </submittedName>
</protein>
<organism evidence="2 3">
    <name type="scientific">Staphylococcus phage 37</name>
    <dbReference type="NCBI Taxonomy" id="2936813"/>
    <lineage>
        <taxon>Viruses</taxon>
        <taxon>Duplodnaviria</taxon>
        <taxon>Heunggongvirae</taxon>
        <taxon>Uroviricota</taxon>
        <taxon>Caudoviricetes</taxon>
        <taxon>Azeredovirinae</taxon>
        <taxon>Phietavirus</taxon>
        <taxon>Phietavirus pv37</taxon>
    </lineage>
</organism>
<proteinExistence type="predicted"/>
<keyword evidence="3" id="KW-1185">Reference proteome</keyword>
<dbReference type="GeneID" id="5133133"/>
<dbReference type="EMBL" id="AY954958">
    <property type="protein sequence ID" value="AAX91313.1"/>
    <property type="molecule type" value="Genomic_DNA"/>
</dbReference>